<evidence type="ECO:0000313" key="7">
    <source>
        <dbReference type="EMBL" id="KAK3049940.1"/>
    </source>
</evidence>
<dbReference type="GO" id="GO:0042908">
    <property type="term" value="P:xenobiotic transport"/>
    <property type="evidence" value="ECO:0007669"/>
    <property type="project" value="UniProtKB-ARBA"/>
</dbReference>
<evidence type="ECO:0000256" key="2">
    <source>
        <dbReference type="ARBA" id="ARBA00022692"/>
    </source>
</evidence>
<dbReference type="GO" id="GO:0016020">
    <property type="term" value="C:membrane"/>
    <property type="evidence" value="ECO:0007669"/>
    <property type="project" value="UniProtKB-SubCell"/>
</dbReference>
<dbReference type="AlphaFoldDB" id="A0AAJ0DHG3"/>
<reference evidence="7" key="1">
    <citation type="submission" date="2023-04" db="EMBL/GenBank/DDBJ databases">
        <title>Black Yeasts Isolated from many extreme environments.</title>
        <authorList>
            <person name="Coleine C."/>
            <person name="Stajich J.E."/>
            <person name="Selbmann L."/>
        </authorList>
    </citation>
    <scope>NUCLEOTIDE SEQUENCE</scope>
    <source>
        <strain evidence="7">CCFEE 5312</strain>
    </source>
</reference>
<feature type="transmembrane region" description="Helical" evidence="5">
    <location>
        <begin position="298"/>
        <end position="317"/>
    </location>
</feature>
<feature type="transmembrane region" description="Helical" evidence="5">
    <location>
        <begin position="227"/>
        <end position="249"/>
    </location>
</feature>
<evidence type="ECO:0000256" key="5">
    <source>
        <dbReference type="SAM" id="Phobius"/>
    </source>
</evidence>
<feature type="transmembrane region" description="Helical" evidence="5">
    <location>
        <begin position="403"/>
        <end position="422"/>
    </location>
</feature>
<evidence type="ECO:0000313" key="8">
    <source>
        <dbReference type="Proteomes" id="UP001271007"/>
    </source>
</evidence>
<dbReference type="GO" id="GO:0022857">
    <property type="term" value="F:transmembrane transporter activity"/>
    <property type="evidence" value="ECO:0007669"/>
    <property type="project" value="InterPro"/>
</dbReference>
<evidence type="ECO:0000259" key="6">
    <source>
        <dbReference type="PROSITE" id="PS50850"/>
    </source>
</evidence>
<feature type="transmembrane region" description="Helical" evidence="5">
    <location>
        <begin position="337"/>
        <end position="357"/>
    </location>
</feature>
<feature type="domain" description="Major facilitator superfamily (MFS) profile" evidence="6">
    <location>
        <begin position="66"/>
        <end position="468"/>
    </location>
</feature>
<accession>A0AAJ0DHG3</accession>
<dbReference type="InterPro" id="IPR005829">
    <property type="entry name" value="Sugar_transporter_CS"/>
</dbReference>
<keyword evidence="4 5" id="KW-0472">Membrane</keyword>
<evidence type="ECO:0000256" key="4">
    <source>
        <dbReference type="ARBA" id="ARBA00023136"/>
    </source>
</evidence>
<feature type="transmembrane region" description="Helical" evidence="5">
    <location>
        <begin position="102"/>
        <end position="120"/>
    </location>
</feature>
<comment type="caution">
    <text evidence="7">The sequence shown here is derived from an EMBL/GenBank/DDBJ whole genome shotgun (WGS) entry which is preliminary data.</text>
</comment>
<organism evidence="7 8">
    <name type="scientific">Extremus antarcticus</name>
    <dbReference type="NCBI Taxonomy" id="702011"/>
    <lineage>
        <taxon>Eukaryota</taxon>
        <taxon>Fungi</taxon>
        <taxon>Dikarya</taxon>
        <taxon>Ascomycota</taxon>
        <taxon>Pezizomycotina</taxon>
        <taxon>Dothideomycetes</taxon>
        <taxon>Dothideomycetidae</taxon>
        <taxon>Mycosphaerellales</taxon>
        <taxon>Extremaceae</taxon>
        <taxon>Extremus</taxon>
    </lineage>
</organism>
<feature type="transmembrane region" description="Helical" evidence="5">
    <location>
        <begin position="191"/>
        <end position="212"/>
    </location>
</feature>
<dbReference type="PANTHER" id="PTHR23502">
    <property type="entry name" value="MAJOR FACILITATOR SUPERFAMILY"/>
    <property type="match status" value="1"/>
</dbReference>
<dbReference type="Pfam" id="PF07690">
    <property type="entry name" value="MFS_1"/>
    <property type="match status" value="1"/>
</dbReference>
<keyword evidence="8" id="KW-1185">Reference proteome</keyword>
<dbReference type="Proteomes" id="UP001271007">
    <property type="component" value="Unassembled WGS sequence"/>
</dbReference>
<protein>
    <recommendedName>
        <fullName evidence="6">Major facilitator superfamily (MFS) profile domain-containing protein</fullName>
    </recommendedName>
</protein>
<feature type="transmembrane region" description="Helical" evidence="5">
    <location>
        <begin position="378"/>
        <end position="397"/>
    </location>
</feature>
<dbReference type="Gene3D" id="1.20.1250.20">
    <property type="entry name" value="MFS general substrate transporter like domains"/>
    <property type="match status" value="1"/>
</dbReference>
<keyword evidence="2 5" id="KW-0812">Transmembrane</keyword>
<evidence type="ECO:0000256" key="3">
    <source>
        <dbReference type="ARBA" id="ARBA00022989"/>
    </source>
</evidence>
<dbReference type="InterPro" id="IPR020846">
    <property type="entry name" value="MFS_dom"/>
</dbReference>
<dbReference type="PROSITE" id="PS50850">
    <property type="entry name" value="MFS"/>
    <property type="match status" value="1"/>
</dbReference>
<dbReference type="PANTHER" id="PTHR23502:SF60">
    <property type="entry name" value="MAJOR FACILITATOR SUPERFAMILY (MFS) PROFILE DOMAIN-CONTAINING PROTEIN-RELATED"/>
    <property type="match status" value="1"/>
</dbReference>
<comment type="subcellular location">
    <subcellularLocation>
        <location evidence="1">Membrane</location>
        <topology evidence="1">Multi-pass membrane protein</topology>
    </subcellularLocation>
</comment>
<dbReference type="EMBL" id="JAWDJX010000036">
    <property type="protein sequence ID" value="KAK3049940.1"/>
    <property type="molecule type" value="Genomic_DNA"/>
</dbReference>
<feature type="transmembrane region" description="Helical" evidence="5">
    <location>
        <begin position="132"/>
        <end position="151"/>
    </location>
</feature>
<dbReference type="GO" id="GO:0140115">
    <property type="term" value="P:export across plasma membrane"/>
    <property type="evidence" value="ECO:0007669"/>
    <property type="project" value="UniProtKB-ARBA"/>
</dbReference>
<dbReference type="PROSITE" id="PS00216">
    <property type="entry name" value="SUGAR_TRANSPORT_1"/>
    <property type="match status" value="1"/>
</dbReference>
<proteinExistence type="predicted"/>
<feature type="transmembrane region" description="Helical" evidence="5">
    <location>
        <begin position="157"/>
        <end position="179"/>
    </location>
</feature>
<dbReference type="InterPro" id="IPR011701">
    <property type="entry name" value="MFS"/>
</dbReference>
<evidence type="ECO:0000256" key="1">
    <source>
        <dbReference type="ARBA" id="ARBA00004141"/>
    </source>
</evidence>
<keyword evidence="3 5" id="KW-1133">Transmembrane helix</keyword>
<name>A0AAJ0DHG3_9PEZI</name>
<dbReference type="InterPro" id="IPR036259">
    <property type="entry name" value="MFS_trans_sf"/>
</dbReference>
<sequence>MKDNSHNELEVTMPVATIDPTTQPTEMAALSQPQPTKLEDPFLVTFDDSFDAEDPRCWSKGKKWPVTDVLAATGFNRIMVSTIMAPTLTTIAKELDMTDLEAVMAMSAYILATAFGPLVLGPLSEIYGRKPLLHVSNIWFLIFNLVCGFANSKGLLITARVLAGFGAGAVYALQGGVLGDVWSAEQRGKSLGIYLLIPLLGAAVGPIIGGFMAERTTWRWMFWSTSAFQAAMIVLSFTAFHETYGPLILGRRAAKLRKDTGDQRYYTAAERLDGSRLVRNVLLRALTRPLRLLATHPAIQCTALVSGFEYGVLYIVLSTFADMWIKHDHTSIETSGLHYIAIAGGELAGSQLGGWLMDKVYKRLTCRGNGEAKPEFHIPLMLPGAVIGALGLFLYGWAAQFGLFWFVVDFGMLMACFGLQMAGMPISAYVIDAYPDYASSATAASQFVRSLTAFAFPLFAPKMYSVMG</sequence>
<gene>
    <name evidence="7" type="ORF">LTR09_008860</name>
</gene>
<dbReference type="SUPFAM" id="SSF103473">
    <property type="entry name" value="MFS general substrate transporter"/>
    <property type="match status" value="1"/>
</dbReference>